<organism evidence="1 2">
    <name type="scientific">Acidilutibacter cellobiosedens</name>
    <dbReference type="NCBI Taxonomy" id="2507161"/>
    <lineage>
        <taxon>Bacteria</taxon>
        <taxon>Bacillati</taxon>
        <taxon>Bacillota</taxon>
        <taxon>Tissierellia</taxon>
        <taxon>Tissierellales</taxon>
        <taxon>Acidilutibacteraceae</taxon>
        <taxon>Acidilutibacter</taxon>
    </lineage>
</organism>
<accession>A0A410QF45</accession>
<evidence type="ECO:0000313" key="2">
    <source>
        <dbReference type="Proteomes" id="UP000287969"/>
    </source>
</evidence>
<sequence>MIYEWRGASSERLNNLLNDYKGEIEQKELIEVMRFKNRNDIENILKDAREGKHNISDYTSSENIKYVQVKVEDKNMFIPQMFAVK</sequence>
<dbReference type="KEGG" id="spoa:EQM13_13710"/>
<dbReference type="AlphaFoldDB" id="A0A410QF45"/>
<evidence type="ECO:0000313" key="1">
    <source>
        <dbReference type="EMBL" id="QAT62545.1"/>
    </source>
</evidence>
<dbReference type="Proteomes" id="UP000287969">
    <property type="component" value="Chromosome"/>
</dbReference>
<keyword evidence="2" id="KW-1185">Reference proteome</keyword>
<dbReference type="EMBL" id="CP035282">
    <property type="protein sequence ID" value="QAT62545.1"/>
    <property type="molecule type" value="Genomic_DNA"/>
</dbReference>
<proteinExistence type="predicted"/>
<protein>
    <submittedName>
        <fullName evidence="1">Uncharacterized protein</fullName>
    </submittedName>
</protein>
<name>A0A410QF45_9FIRM</name>
<reference evidence="2" key="1">
    <citation type="submission" date="2019-01" db="EMBL/GenBank/DDBJ databases">
        <title>Draft genomes of a novel of Sporanaerobacter strains.</title>
        <authorList>
            <person name="Ma S."/>
        </authorList>
    </citation>
    <scope>NUCLEOTIDE SEQUENCE [LARGE SCALE GENOMIC DNA]</scope>
    <source>
        <strain evidence="2">NJN-17</strain>
    </source>
</reference>
<gene>
    <name evidence="1" type="ORF">EQM13_13710</name>
</gene>